<protein>
    <submittedName>
        <fullName evidence="2">Uncharacterized protein</fullName>
    </submittedName>
</protein>
<evidence type="ECO:0000313" key="3">
    <source>
        <dbReference type="Proteomes" id="UP000309231"/>
    </source>
</evidence>
<dbReference type="RefSeq" id="WP_053854584.1">
    <property type="nucleotide sequence ID" value="NZ_ANBS01000001.1"/>
</dbReference>
<dbReference type="AlphaFoldDB" id="A0A8H2J8X5"/>
<dbReference type="KEGG" id="mmuc:C1S78_002935"/>
<reference evidence="1 3" key="3">
    <citation type="journal article" date="2019" name="Sci. Rep.">
        <title>Insight into the biology of Mycobacterium mucogenicum and Mycobacterium neoaurum clade members.</title>
        <authorList>
            <person name="Behra P.R.K."/>
            <person name="Pettersson B.M.F."/>
            <person name="Ramesh M."/>
            <person name="Dasgupta S."/>
            <person name="Kirsebom L.A."/>
        </authorList>
    </citation>
    <scope>NUCLEOTIDE SEQUENCE [LARGE SCALE GENOMIC DNA]</scope>
    <source>
        <strain evidence="1 3">DSM 44124</strain>
    </source>
</reference>
<evidence type="ECO:0000313" key="1">
    <source>
        <dbReference type="EMBL" id="QPG69999.1"/>
    </source>
</evidence>
<organism evidence="2">
    <name type="scientific">Mycolicibacterium mucogenicum DSM 44124</name>
    <dbReference type="NCBI Taxonomy" id="1226753"/>
    <lineage>
        <taxon>Bacteria</taxon>
        <taxon>Bacillati</taxon>
        <taxon>Actinomycetota</taxon>
        <taxon>Actinomycetes</taxon>
        <taxon>Mycobacteriales</taxon>
        <taxon>Mycobacteriaceae</taxon>
        <taxon>Mycolicibacterium</taxon>
    </lineage>
</organism>
<dbReference type="GeneID" id="76723840"/>
<proteinExistence type="predicted"/>
<dbReference type="EMBL" id="POTL01000001">
    <property type="protein sequence ID" value="TLH51449.1"/>
    <property type="molecule type" value="Genomic_DNA"/>
</dbReference>
<dbReference type="Proteomes" id="UP000309231">
    <property type="component" value="Chromosome"/>
</dbReference>
<reference evidence="2" key="1">
    <citation type="submission" date="2018-01" db="EMBL/GenBank/DDBJ databases">
        <title>Comparative genomics of Mycobacterium mucogenicum and Mycobacterium neoaurum clade members emphasizing tRNA and non-coding RNA.</title>
        <authorList>
            <person name="Behra P.R.K."/>
            <person name="Pettersson B.M.F."/>
            <person name="Das S."/>
            <person name="Dasgupta S."/>
            <person name="Kirsebom L.A."/>
        </authorList>
    </citation>
    <scope>NUCLEOTIDE SEQUENCE</scope>
    <source>
        <strain evidence="2">DSM 44124</strain>
    </source>
</reference>
<dbReference type="EMBL" id="CP062008">
    <property type="protein sequence ID" value="QPG69999.1"/>
    <property type="molecule type" value="Genomic_DNA"/>
</dbReference>
<keyword evidence="3" id="KW-1185">Reference proteome</keyword>
<reference evidence="1 3" key="2">
    <citation type="journal article" date="2019" name="BMC Evol. Biol.">
        <title>Comparative genomics of Mycobacterium mucogenicum and Mycobacterium neoaurum clade members emphasizing tRNA and non-coding RNA.</title>
        <authorList>
            <person name="Behra P.R.K."/>
            <person name="Pettersson B.M.F."/>
            <person name="Das S."/>
            <person name="Dasgupta S."/>
            <person name="Kirsebom L.A."/>
        </authorList>
    </citation>
    <scope>NUCLEOTIDE SEQUENCE [LARGE SCALE GENOMIC DNA]</scope>
    <source>
        <strain evidence="1 3">DSM 44124</strain>
    </source>
</reference>
<sequence length="84" mass="9246">MDLNVNLPHDSRAPKVKALVAEAKRMGSDPQMRYGASHVLDHLLGGLLTIVADLEHEINVMKADKAEADRKATLAEHQMRQYGG</sequence>
<accession>A0A8H2J8X5</accession>
<name>A0A8H2J8X5_MYCMU</name>
<evidence type="ECO:0000313" key="2">
    <source>
        <dbReference type="EMBL" id="TLH51449.1"/>
    </source>
</evidence>
<gene>
    <name evidence="1" type="ORF">C1S78_002935</name>
    <name evidence="2" type="ORF">C1S78_02945</name>
</gene>